<dbReference type="Pfam" id="PF00534">
    <property type="entry name" value="Glycos_transf_1"/>
    <property type="match status" value="1"/>
</dbReference>
<dbReference type="AlphaFoldDB" id="A0A0X3BNQ9"/>
<gene>
    <name evidence="3" type="ORF">MMAB1_2326</name>
</gene>
<dbReference type="InterPro" id="IPR028098">
    <property type="entry name" value="Glyco_trans_4-like_N"/>
</dbReference>
<dbReference type="KEGG" id="mema:MMAB1_2326"/>
<dbReference type="EMBL" id="LT158599">
    <property type="protein sequence ID" value="CVK33539.1"/>
    <property type="molecule type" value="Genomic_DNA"/>
</dbReference>
<dbReference type="PANTHER" id="PTHR45947:SF3">
    <property type="entry name" value="SULFOQUINOVOSYL TRANSFERASE SQD2"/>
    <property type="match status" value="1"/>
</dbReference>
<feature type="domain" description="Glycosyl transferase family 1" evidence="1">
    <location>
        <begin position="209"/>
        <end position="345"/>
    </location>
</feature>
<accession>A0A0X3BNQ9</accession>
<dbReference type="InterPro" id="IPR001296">
    <property type="entry name" value="Glyco_trans_1"/>
</dbReference>
<proteinExistence type="predicted"/>
<protein>
    <submittedName>
        <fullName evidence="3">Putative capsular polysaccharide biosynthesis glycosyl transferase</fullName>
    </submittedName>
</protein>
<evidence type="ECO:0000259" key="2">
    <source>
        <dbReference type="Pfam" id="PF13439"/>
    </source>
</evidence>
<keyword evidence="3" id="KW-0808">Transferase</keyword>
<organism evidence="3 4">
    <name type="scientific">Methanoculleus bourgensis</name>
    <dbReference type="NCBI Taxonomy" id="83986"/>
    <lineage>
        <taxon>Archaea</taxon>
        <taxon>Methanobacteriati</taxon>
        <taxon>Methanobacteriota</taxon>
        <taxon>Stenosarchaea group</taxon>
        <taxon>Methanomicrobia</taxon>
        <taxon>Methanomicrobiales</taxon>
        <taxon>Methanomicrobiaceae</taxon>
        <taxon>Methanoculleus</taxon>
    </lineage>
</organism>
<dbReference type="GO" id="GO:0016757">
    <property type="term" value="F:glycosyltransferase activity"/>
    <property type="evidence" value="ECO:0007669"/>
    <property type="project" value="InterPro"/>
</dbReference>
<evidence type="ECO:0000313" key="4">
    <source>
        <dbReference type="Proteomes" id="UP000069850"/>
    </source>
</evidence>
<dbReference type="Gene3D" id="3.40.50.2000">
    <property type="entry name" value="Glycogen Phosphorylase B"/>
    <property type="match status" value="2"/>
</dbReference>
<dbReference type="InterPro" id="IPR050194">
    <property type="entry name" value="Glycosyltransferase_grp1"/>
</dbReference>
<name>A0A0X3BNQ9_9EURY</name>
<dbReference type="CDD" id="cd03801">
    <property type="entry name" value="GT4_PimA-like"/>
    <property type="match status" value="1"/>
</dbReference>
<reference evidence="3 4" key="1">
    <citation type="submission" date="2016-01" db="EMBL/GenBank/DDBJ databases">
        <authorList>
            <person name="Manzoor S."/>
        </authorList>
    </citation>
    <scope>NUCLEOTIDE SEQUENCE [LARGE SCALE GENOMIC DNA]</scope>
    <source>
        <strain evidence="3">Methanoculleus sp MAB1</strain>
    </source>
</reference>
<sequence length="376" mass="42243">MGEGRDGMRICYLATWTASTEKMAKYFAKRGNEVHFITFDAPIYDYDPEEVVVHDLRRSGGSPIHRKLLNSVLYRTIRARQEINRIQPDIIHSHYVTEYGIIGLFLRRHPFVLSVWGSDILIDLKGRMGPLILQALRAADHVHCDGRNTYQAVIEQGIRPPKVSLIYFGVDTGIFRPDPPDEGRLGEEAGPVKRIISTRMHRPIFDVGTLIEAIPLVLKDYPDARFTIVGGGPLRETFMETAKKTGIDEVTDFPGIVPNSHLPHLLNAADIYVSTSLSDSGLAISTAEAMACGLPVIITDFGDNANWVEENKNGFVIPARSPQALAEKIVYLCKHPLEREQIGMNNWLKISEEYNYYREMKKIAVVYSYLMNGGGK</sequence>
<feature type="domain" description="Glycosyltransferase subfamily 4-like N-terminal" evidence="2">
    <location>
        <begin position="21"/>
        <end position="172"/>
    </location>
</feature>
<dbReference type="SUPFAM" id="SSF53756">
    <property type="entry name" value="UDP-Glycosyltransferase/glycogen phosphorylase"/>
    <property type="match status" value="1"/>
</dbReference>
<evidence type="ECO:0000259" key="1">
    <source>
        <dbReference type="Pfam" id="PF00534"/>
    </source>
</evidence>
<dbReference type="Proteomes" id="UP000069850">
    <property type="component" value="Chromosome 1"/>
</dbReference>
<evidence type="ECO:0000313" key="3">
    <source>
        <dbReference type="EMBL" id="CVK33539.1"/>
    </source>
</evidence>
<dbReference type="Pfam" id="PF13439">
    <property type="entry name" value="Glyco_transf_4"/>
    <property type="match status" value="1"/>
</dbReference>
<dbReference type="PANTHER" id="PTHR45947">
    <property type="entry name" value="SULFOQUINOVOSYL TRANSFERASE SQD2"/>
    <property type="match status" value="1"/>
</dbReference>